<sequence length="485" mass="54723">MNRIGLIALLGITLHLPLFGQTLTPEQLQADFTRFRTALAEVHPEMYRYTPKATFDSLFTATEARLNRPMSQQEFYVTMVPLLVALRDGHIKWIVAGRDEHYPFATDKLFPLKLYFLGQKAWVVGNYGADTVPAGAEIRSINGQSIAAIIEKLLPMMTFADGNRIGGKYEDLNQNFSGFYATFIGAPDAFTVVYKTGDEEKTVIVSPVAEVTIKDYVAKKKPVAQKPFRLSFANPQTAVMTIERFWSDKTDPDFKAFLKESFRAIKQNGVQKLVLDLRSNEGGEESWGIRLASYLTDKPFRYYDHISVRQKKKYSFPVWTSTLYKKFRWLAIRKRGDGYVFTLQRGLRQQKPNRDAYRGKVYVLINGASFSVTTELAAHLHANRKQRAGEVVFVGQETGGGYNLDVSGLFAITQLPNSKIDLGIGMFGFNMANSTESPHADRGVIPDQLIEPTITDILNGYDRTLDYVLRISQPEKSALSRTDTK</sequence>
<evidence type="ECO:0000259" key="1">
    <source>
        <dbReference type="Pfam" id="PF03572"/>
    </source>
</evidence>
<keyword evidence="3" id="KW-1185">Reference proteome</keyword>
<feature type="domain" description="Tail specific protease" evidence="1">
    <location>
        <begin position="237"/>
        <end position="401"/>
    </location>
</feature>
<comment type="caution">
    <text evidence="2">The sequence shown here is derived from an EMBL/GenBank/DDBJ whole genome shotgun (WGS) entry which is preliminary data.</text>
</comment>
<proteinExistence type="predicted"/>
<protein>
    <submittedName>
        <fullName evidence="2">S41 family peptidase</fullName>
    </submittedName>
</protein>
<dbReference type="SUPFAM" id="SSF52096">
    <property type="entry name" value="ClpP/crotonase"/>
    <property type="match status" value="1"/>
</dbReference>
<dbReference type="EMBL" id="JALPRF010000003">
    <property type="protein sequence ID" value="MCK8493921.1"/>
    <property type="molecule type" value="Genomic_DNA"/>
</dbReference>
<dbReference type="PANTHER" id="PTHR32060">
    <property type="entry name" value="TAIL-SPECIFIC PROTEASE"/>
    <property type="match status" value="1"/>
</dbReference>
<organism evidence="2 3">
    <name type="scientific">Spirosoma liriopis</name>
    <dbReference type="NCBI Taxonomy" id="2937440"/>
    <lineage>
        <taxon>Bacteria</taxon>
        <taxon>Pseudomonadati</taxon>
        <taxon>Bacteroidota</taxon>
        <taxon>Cytophagia</taxon>
        <taxon>Cytophagales</taxon>
        <taxon>Cytophagaceae</taxon>
        <taxon>Spirosoma</taxon>
    </lineage>
</organism>
<dbReference type="RefSeq" id="WP_248478544.1">
    <property type="nucleotide sequence ID" value="NZ_JALPRF010000003.1"/>
</dbReference>
<dbReference type="InterPro" id="IPR005151">
    <property type="entry name" value="Tail-specific_protease"/>
</dbReference>
<evidence type="ECO:0000313" key="2">
    <source>
        <dbReference type="EMBL" id="MCK8493921.1"/>
    </source>
</evidence>
<reference evidence="2 3" key="1">
    <citation type="submission" date="2022-04" db="EMBL/GenBank/DDBJ databases">
        <title>Spirosoma sp. strain RP8 genome sequencing and assembly.</title>
        <authorList>
            <person name="Jung Y."/>
        </authorList>
    </citation>
    <scope>NUCLEOTIDE SEQUENCE [LARGE SCALE GENOMIC DNA]</scope>
    <source>
        <strain evidence="2 3">RP8</strain>
    </source>
</reference>
<dbReference type="Proteomes" id="UP001202180">
    <property type="component" value="Unassembled WGS sequence"/>
</dbReference>
<evidence type="ECO:0000313" key="3">
    <source>
        <dbReference type="Proteomes" id="UP001202180"/>
    </source>
</evidence>
<dbReference type="Gene3D" id="3.90.226.10">
    <property type="entry name" value="2-enoyl-CoA Hydratase, Chain A, domain 1"/>
    <property type="match status" value="1"/>
</dbReference>
<dbReference type="PANTHER" id="PTHR32060:SF30">
    <property type="entry name" value="CARBOXY-TERMINAL PROCESSING PROTEASE CTPA"/>
    <property type="match status" value="1"/>
</dbReference>
<dbReference type="Pfam" id="PF03572">
    <property type="entry name" value="Peptidase_S41"/>
    <property type="match status" value="1"/>
</dbReference>
<accession>A0ABT0HP20</accession>
<gene>
    <name evidence="2" type="ORF">M0L20_18785</name>
</gene>
<name>A0ABT0HP20_9BACT</name>
<dbReference type="InterPro" id="IPR029045">
    <property type="entry name" value="ClpP/crotonase-like_dom_sf"/>
</dbReference>